<dbReference type="AlphaFoldDB" id="A0A3M7S093"/>
<sequence>MKNLCNNTLINLDIFLASKNSLFRTVYLKIAYLKKNRQLAVKVGRLLISKKFIFVNKTIVKKN</sequence>
<keyword evidence="2" id="KW-1185">Reference proteome</keyword>
<comment type="caution">
    <text evidence="1">The sequence shown here is derived from an EMBL/GenBank/DDBJ whole genome shotgun (WGS) entry which is preliminary data.</text>
</comment>
<evidence type="ECO:0000313" key="2">
    <source>
        <dbReference type="Proteomes" id="UP000276133"/>
    </source>
</evidence>
<reference evidence="1 2" key="1">
    <citation type="journal article" date="2018" name="Sci. Rep.">
        <title>Genomic signatures of local adaptation to the degree of environmental predictability in rotifers.</title>
        <authorList>
            <person name="Franch-Gras L."/>
            <person name="Hahn C."/>
            <person name="Garcia-Roger E.M."/>
            <person name="Carmona M.J."/>
            <person name="Serra M."/>
            <person name="Gomez A."/>
        </authorList>
    </citation>
    <scope>NUCLEOTIDE SEQUENCE [LARGE SCALE GENOMIC DNA]</scope>
    <source>
        <strain evidence="1">HYR1</strain>
    </source>
</reference>
<dbReference type="Proteomes" id="UP000276133">
    <property type="component" value="Unassembled WGS sequence"/>
</dbReference>
<gene>
    <name evidence="1" type="ORF">BpHYR1_030541</name>
</gene>
<dbReference type="EMBL" id="REGN01002294">
    <property type="protein sequence ID" value="RNA29035.1"/>
    <property type="molecule type" value="Genomic_DNA"/>
</dbReference>
<proteinExistence type="predicted"/>
<name>A0A3M7S093_BRAPC</name>
<accession>A0A3M7S093</accession>
<organism evidence="1 2">
    <name type="scientific">Brachionus plicatilis</name>
    <name type="common">Marine rotifer</name>
    <name type="synonym">Brachionus muelleri</name>
    <dbReference type="NCBI Taxonomy" id="10195"/>
    <lineage>
        <taxon>Eukaryota</taxon>
        <taxon>Metazoa</taxon>
        <taxon>Spiralia</taxon>
        <taxon>Gnathifera</taxon>
        <taxon>Rotifera</taxon>
        <taxon>Eurotatoria</taxon>
        <taxon>Monogononta</taxon>
        <taxon>Pseudotrocha</taxon>
        <taxon>Ploima</taxon>
        <taxon>Brachionidae</taxon>
        <taxon>Brachionus</taxon>
    </lineage>
</organism>
<protein>
    <submittedName>
        <fullName evidence="1">Uncharacterized protein</fullName>
    </submittedName>
</protein>
<evidence type="ECO:0000313" key="1">
    <source>
        <dbReference type="EMBL" id="RNA29035.1"/>
    </source>
</evidence>